<comment type="caution">
    <text evidence="9">The sequence shown here is derived from an EMBL/GenBank/DDBJ whole genome shotgun (WGS) entry which is preliminary data.</text>
</comment>
<gene>
    <name evidence="9" type="primary">A10p036140.1_BraROA</name>
    <name evidence="9" type="ORF">IGI04_041809</name>
</gene>
<dbReference type="Gene3D" id="1.20.1540.10">
    <property type="entry name" value="Rhomboid-like"/>
    <property type="match status" value="2"/>
</dbReference>
<evidence type="ECO:0000256" key="5">
    <source>
        <dbReference type="ARBA" id="ARBA00023136"/>
    </source>
</evidence>
<organism evidence="9 10">
    <name type="scientific">Brassica rapa subsp. trilocularis</name>
    <dbReference type="NCBI Taxonomy" id="1813537"/>
    <lineage>
        <taxon>Eukaryota</taxon>
        <taxon>Viridiplantae</taxon>
        <taxon>Streptophyta</taxon>
        <taxon>Embryophyta</taxon>
        <taxon>Tracheophyta</taxon>
        <taxon>Spermatophyta</taxon>
        <taxon>Magnoliopsida</taxon>
        <taxon>eudicotyledons</taxon>
        <taxon>Gunneridae</taxon>
        <taxon>Pentapetalae</taxon>
        <taxon>rosids</taxon>
        <taxon>malvids</taxon>
        <taxon>Brassicales</taxon>
        <taxon>Brassicaceae</taxon>
        <taxon>Brassiceae</taxon>
        <taxon>Brassica</taxon>
    </lineage>
</organism>
<sequence>MAIGDDDLENRMSAKHHHHRGIGSKGGDRTGFGPPPRPAPLVYGGDDAFSSSPQWTSWLVPMFVIANVIVFVVTMFVNNCPAHSHGPNRRCVATFLGRLSFEPLRNNPLFGPSSRTLEKLGSLEWDKVVEKHEGWRLLTCIWLHAGVIHLAANMLSLVFIGIRLEQQFGFVRIGVIYLLSGIGGSLLSSLFIRNSISVGASGALFGLLGSMLSELLTNWTIYSNKIAALLTLLFVIAINLAIGILPHVDNFAHVGGFLTGFLLGFVLLARPQFKWLARENMPQGRRLTSKYKPYQYLLWLLSLALLVLGFVMALVLLFKGEDGNDHCRWCRYLRCIPTSRWKPNATKHHRGIGSRGGDQDLLGPPPRPVVPLVYADFGDDALSPQWTSWLVPLFVVANVIVFFVVMFVNNCPKNSKSLGPDQHCVARFLGRFSFQQLRDNPLFGPSSLTLEKLGSLDWYRVVEKHQAWRLLTCIWLHAGVIHLATNMLSIVFIGTRLEQQFGFVRIGVIYLMSGIGGSILSSLFIRHSISVGASGALFGLLGSMLSELLTNWTIYSNKIAALLTLLFVILINMAIGILPHVDNFTHVGGFLTGFLLGFVLLARPQIKWLAKEHMPQDRRLTKYKPYQYILWLLSMALLVLGYSSWWRWCCYSKEKTGMITATGVATCVVFLPQNGVVMAFDAIQEIV</sequence>
<feature type="transmembrane region" description="Helical" evidence="6">
    <location>
        <begin position="628"/>
        <end position="648"/>
    </location>
</feature>
<dbReference type="EMBL" id="JADBGQ010000010">
    <property type="protein sequence ID" value="KAG5377213.1"/>
    <property type="molecule type" value="Genomic_DNA"/>
</dbReference>
<dbReference type="SUPFAM" id="SSF144091">
    <property type="entry name" value="Rhomboid-like"/>
    <property type="match status" value="2"/>
</dbReference>
<comment type="function">
    <text evidence="6">Serine protease involved in intramembrane proteolysis.</text>
</comment>
<feature type="transmembrane region" description="Helical" evidence="6">
    <location>
        <begin position="58"/>
        <end position="77"/>
    </location>
</feature>
<feature type="transmembrane region" description="Helical" evidence="6">
    <location>
        <begin position="174"/>
        <end position="192"/>
    </location>
</feature>
<feature type="transmembrane region" description="Helical" evidence="6">
    <location>
        <begin position="251"/>
        <end position="269"/>
    </location>
</feature>
<comment type="similarity">
    <text evidence="2 6">Belongs to the peptidase S54 family.</text>
</comment>
<feature type="transmembrane region" description="Helical" evidence="6">
    <location>
        <begin position="584"/>
        <end position="602"/>
    </location>
</feature>
<evidence type="ECO:0000256" key="3">
    <source>
        <dbReference type="ARBA" id="ARBA00022692"/>
    </source>
</evidence>
<evidence type="ECO:0000313" key="10">
    <source>
        <dbReference type="Proteomes" id="UP000823674"/>
    </source>
</evidence>
<feature type="domain" description="Peptidase S54 rhomboid" evidence="8">
    <location>
        <begin position="132"/>
        <end position="269"/>
    </location>
</feature>
<evidence type="ECO:0000256" key="6">
    <source>
        <dbReference type="RuleBase" id="RU362115"/>
    </source>
</evidence>
<feature type="transmembrane region" description="Helical" evidence="6">
    <location>
        <begin position="226"/>
        <end position="245"/>
    </location>
</feature>
<keyword evidence="5 6" id="KW-0472">Membrane</keyword>
<feature type="transmembrane region" description="Helical" evidence="6">
    <location>
        <begin position="559"/>
        <end position="578"/>
    </location>
</feature>
<feature type="transmembrane region" description="Helical" evidence="6">
    <location>
        <begin position="389"/>
        <end position="408"/>
    </location>
</feature>
<comment type="caution">
    <text evidence="6">Lacks conserved residue(s) required for the propagation of feature annotation.</text>
</comment>
<dbReference type="PANTHER" id="PTHR22936">
    <property type="entry name" value="RHOMBOID-RELATED"/>
    <property type="match status" value="1"/>
</dbReference>
<dbReference type="InterPro" id="IPR002610">
    <property type="entry name" value="Peptidase_S54_rhomboid-like"/>
</dbReference>
<feature type="region of interest" description="Disordered" evidence="7">
    <location>
        <begin position="1"/>
        <end position="37"/>
    </location>
</feature>
<proteinExistence type="inferred from homology"/>
<feature type="domain" description="Peptidase S54 rhomboid" evidence="8">
    <location>
        <begin position="465"/>
        <end position="602"/>
    </location>
</feature>
<keyword evidence="6" id="KW-0645">Protease</keyword>
<evidence type="ECO:0000256" key="1">
    <source>
        <dbReference type="ARBA" id="ARBA00004141"/>
    </source>
</evidence>
<feature type="transmembrane region" description="Helical" evidence="6">
    <location>
        <begin position="296"/>
        <end position="318"/>
    </location>
</feature>
<feature type="transmembrane region" description="Helical" evidence="6">
    <location>
        <begin position="198"/>
        <end position="219"/>
    </location>
</feature>
<keyword evidence="10" id="KW-1185">Reference proteome</keyword>
<evidence type="ECO:0000256" key="2">
    <source>
        <dbReference type="ARBA" id="ARBA00009045"/>
    </source>
</evidence>
<dbReference type="InterPro" id="IPR022764">
    <property type="entry name" value="Peptidase_S54_rhomboid_dom"/>
</dbReference>
<dbReference type="Proteomes" id="UP000823674">
    <property type="component" value="Chromosome A10"/>
</dbReference>
<feature type="compositionally biased region" description="Basic residues" evidence="7">
    <location>
        <begin position="13"/>
        <end position="22"/>
    </location>
</feature>
<reference evidence="9 10" key="1">
    <citation type="submission" date="2021-03" db="EMBL/GenBank/DDBJ databases">
        <authorList>
            <person name="King G.J."/>
            <person name="Bancroft I."/>
            <person name="Baten A."/>
            <person name="Bloomfield J."/>
            <person name="Borpatragohain P."/>
            <person name="He Z."/>
            <person name="Irish N."/>
            <person name="Irwin J."/>
            <person name="Liu K."/>
            <person name="Mauleon R.P."/>
            <person name="Moore J."/>
            <person name="Morris R."/>
            <person name="Ostergaard L."/>
            <person name="Wang B."/>
            <person name="Wells R."/>
        </authorList>
    </citation>
    <scope>NUCLEOTIDE SEQUENCE [LARGE SCALE GENOMIC DNA]</scope>
    <source>
        <strain evidence="9">R-o-18</strain>
        <tissue evidence="9">Leaf</tissue>
    </source>
</reference>
<feature type="transmembrane region" description="Helical" evidence="6">
    <location>
        <begin position="141"/>
        <end position="162"/>
    </location>
</feature>
<feature type="transmembrane region" description="Helical" evidence="6">
    <location>
        <begin position="503"/>
        <end position="525"/>
    </location>
</feature>
<protein>
    <recommendedName>
        <fullName evidence="6">RHOMBOID-like protein</fullName>
        <ecNumber evidence="6">3.4.21.105</ecNumber>
    </recommendedName>
</protein>
<dbReference type="InterPro" id="IPR035952">
    <property type="entry name" value="Rhomboid-like_sf"/>
</dbReference>
<keyword evidence="3 6" id="KW-0812">Transmembrane</keyword>
<dbReference type="PANTHER" id="PTHR22936:SF86">
    <property type="entry name" value="RHOMBOID-LIKE PROTEIN 3"/>
    <property type="match status" value="1"/>
</dbReference>
<evidence type="ECO:0000259" key="8">
    <source>
        <dbReference type="Pfam" id="PF01694"/>
    </source>
</evidence>
<evidence type="ECO:0000256" key="7">
    <source>
        <dbReference type="SAM" id="MobiDB-lite"/>
    </source>
</evidence>
<dbReference type="EC" id="3.4.21.105" evidence="6"/>
<name>A0ABQ7KRX5_BRACM</name>
<comment type="catalytic activity">
    <reaction evidence="6">
        <text>Cleaves type-1 transmembrane domains using a catalytic dyad composed of serine and histidine that are contributed by different transmembrane domains.</text>
        <dbReference type="EC" id="3.4.21.105"/>
    </reaction>
</comment>
<accession>A0ABQ7KRX5</accession>
<keyword evidence="6" id="KW-0720">Serine protease</keyword>
<keyword evidence="6" id="KW-0378">Hydrolase</keyword>
<evidence type="ECO:0000256" key="4">
    <source>
        <dbReference type="ARBA" id="ARBA00022989"/>
    </source>
</evidence>
<dbReference type="Pfam" id="PF01694">
    <property type="entry name" value="Rhomboid"/>
    <property type="match status" value="2"/>
</dbReference>
<evidence type="ECO:0000313" key="9">
    <source>
        <dbReference type="EMBL" id="KAG5377213.1"/>
    </source>
</evidence>
<keyword evidence="4 6" id="KW-1133">Transmembrane helix</keyword>
<comment type="subcellular location">
    <subcellularLocation>
        <location evidence="1 6">Membrane</location>
        <topology evidence="1 6">Multi-pass membrane protein</topology>
    </subcellularLocation>
</comment>